<dbReference type="Proteomes" id="UP000001064">
    <property type="component" value="Unassembled WGS sequence"/>
</dbReference>
<accession>F0Z8K9</accession>
<name>F0Z8K9_DICPU</name>
<proteinExistence type="predicted"/>
<dbReference type="InParanoid" id="F0Z8K9"/>
<keyword evidence="1" id="KW-1133">Transmembrane helix</keyword>
<dbReference type="VEuPathDB" id="AmoebaDB:DICPUDRAFT_147478"/>
<gene>
    <name evidence="2" type="ORF">DICPUDRAFT_147478</name>
</gene>
<dbReference type="OrthoDB" id="18465at2759"/>
<dbReference type="RefSeq" id="XP_003283732.1">
    <property type="nucleotide sequence ID" value="XM_003283684.1"/>
</dbReference>
<keyword evidence="1" id="KW-0472">Membrane</keyword>
<organism evidence="2 3">
    <name type="scientific">Dictyostelium purpureum</name>
    <name type="common">Slime mold</name>
    <dbReference type="NCBI Taxonomy" id="5786"/>
    <lineage>
        <taxon>Eukaryota</taxon>
        <taxon>Amoebozoa</taxon>
        <taxon>Evosea</taxon>
        <taxon>Eumycetozoa</taxon>
        <taxon>Dictyostelia</taxon>
        <taxon>Dictyosteliales</taxon>
        <taxon>Dictyosteliaceae</taxon>
        <taxon>Dictyostelium</taxon>
    </lineage>
</organism>
<feature type="transmembrane region" description="Helical" evidence="1">
    <location>
        <begin position="766"/>
        <end position="792"/>
    </location>
</feature>
<protein>
    <submittedName>
        <fullName evidence="2">Uncharacterized protein</fullName>
    </submittedName>
</protein>
<dbReference type="FunCoup" id="F0Z8K9">
    <property type="interactions" value="743"/>
</dbReference>
<keyword evidence="1" id="KW-0812">Transmembrane</keyword>
<dbReference type="OMA" id="NVSYWVD"/>
<dbReference type="GeneID" id="10509636"/>
<evidence type="ECO:0000313" key="3">
    <source>
        <dbReference type="Proteomes" id="UP000001064"/>
    </source>
</evidence>
<dbReference type="eggNOG" id="ENOG502RCF2">
    <property type="taxonomic scope" value="Eukaryota"/>
</dbReference>
<dbReference type="KEGG" id="dpp:DICPUDRAFT_147478"/>
<evidence type="ECO:0000313" key="2">
    <source>
        <dbReference type="EMBL" id="EGC39746.1"/>
    </source>
</evidence>
<reference evidence="3" key="1">
    <citation type="journal article" date="2011" name="Genome Biol.">
        <title>Comparative genomics of the social amoebae Dictyostelium discoideum and Dictyostelium purpureum.</title>
        <authorList>
            <consortium name="US DOE Joint Genome Institute (JGI-PGF)"/>
            <person name="Sucgang R."/>
            <person name="Kuo A."/>
            <person name="Tian X."/>
            <person name="Salerno W."/>
            <person name="Parikh A."/>
            <person name="Feasley C.L."/>
            <person name="Dalin E."/>
            <person name="Tu H."/>
            <person name="Huang E."/>
            <person name="Barry K."/>
            <person name="Lindquist E."/>
            <person name="Shapiro H."/>
            <person name="Bruce D."/>
            <person name="Schmutz J."/>
            <person name="Salamov A."/>
            <person name="Fey P."/>
            <person name="Gaudet P."/>
            <person name="Anjard C."/>
            <person name="Babu M.M."/>
            <person name="Basu S."/>
            <person name="Bushmanova Y."/>
            <person name="van der Wel H."/>
            <person name="Katoh-Kurasawa M."/>
            <person name="Dinh C."/>
            <person name="Coutinho P.M."/>
            <person name="Saito T."/>
            <person name="Elias M."/>
            <person name="Schaap P."/>
            <person name="Kay R.R."/>
            <person name="Henrissat B."/>
            <person name="Eichinger L."/>
            <person name="Rivero F."/>
            <person name="Putnam N.H."/>
            <person name="West C.M."/>
            <person name="Loomis W.F."/>
            <person name="Chisholm R.L."/>
            <person name="Shaulsky G."/>
            <person name="Strassmann J.E."/>
            <person name="Queller D.C."/>
            <person name="Kuspa A."/>
            <person name="Grigoriev I.V."/>
        </authorList>
    </citation>
    <scope>NUCLEOTIDE SEQUENCE [LARGE SCALE GENOMIC DNA]</scope>
    <source>
        <strain evidence="3">QSDP1</strain>
    </source>
</reference>
<keyword evidence="3" id="KW-1185">Reference proteome</keyword>
<dbReference type="EMBL" id="GL870952">
    <property type="protein sequence ID" value="EGC39746.1"/>
    <property type="molecule type" value="Genomic_DNA"/>
</dbReference>
<dbReference type="AlphaFoldDB" id="F0Z8K9"/>
<evidence type="ECO:0000256" key="1">
    <source>
        <dbReference type="SAM" id="Phobius"/>
    </source>
</evidence>
<sequence length="827" mass="92788">MLIFIFSNIVNSQSSQEQTIYNQDIKREFKPFGENGTIFTILQDNGQDDPNKKVLAIGTKQKPTSRISFNSEGLFDYFAPPEKDNVNPSFDVLNAAVYEGCLVIFYKIQGKPMISLYNTRKKNSDPITYQLSHNIDALSVDDTFVWAAYKTKNSTTIRPYVHSSSIGGKCSKFQMKDSSSGVVSYNVPVASPQTVISQHLTTSLKGVRHIYIFDKDNHVLLKYDYDPSLGTFTPVPGIINIGSACDVKFFYFDPKKDISYFMASYDDGYNIYAEKSEKSIKISNKKDTNNYCGPFASIDLDTYYSKPGDTSLYRYTPAFGINVTTPCFNQTNGKIEILLPNPNDYKVKWNDGSTALVRDKLKEGNYTFSFSLKDIDREINRKIFSLKAPDNPMLYAINQSCVGTANGIINFNSTKHDDLSYSYFYMCPNCTGSKVNKTTTSSTGKFSHLFGDFTYIFWLETVDSHGHKCVYDKTEITLENVVIDEPKIEYTNNTCYNSSDAQISILNYNPKKYLYKFASTQNITNTGIIYQIPTRDGSGFNIDIIDRISRCSSHVNVPIKSPPEPKYPVIFPVRPKCHGGTGTLDIKEIPGMKYIVTGPGGKTIMPLFVNKTFKYKNLHAGKYHVDFSIENDKSKVLCSAGRINFTLTEPKPVKLLETYIQAEDCSARSLADMIVYARGGTPLNGTTYFFDNKYSKNDGPFLNVSFWVDGIYKLNVSDANHCTVQYNNVTIKRPSKCQVHNINGIPHLGVNNQNNAHHSDTKKSKLGLILGLCLGIGIPFLIIGTALAVILIKKYAHFSSTPTPRNQPRPNTVPVFMGGKIHNIDNF</sequence>